<keyword evidence="1" id="KW-0479">Metal-binding</keyword>
<dbReference type="InterPro" id="IPR011051">
    <property type="entry name" value="RmlC_Cupin_sf"/>
</dbReference>
<dbReference type="SUPFAM" id="SSF51182">
    <property type="entry name" value="RmlC-like cupins"/>
    <property type="match status" value="1"/>
</dbReference>
<dbReference type="PANTHER" id="PTHR35848">
    <property type="entry name" value="OXALATE-BINDING PROTEIN"/>
    <property type="match status" value="1"/>
</dbReference>
<evidence type="ECO:0000259" key="2">
    <source>
        <dbReference type="Pfam" id="PF07883"/>
    </source>
</evidence>
<evidence type="ECO:0000256" key="1">
    <source>
        <dbReference type="ARBA" id="ARBA00022723"/>
    </source>
</evidence>
<feature type="domain" description="Cupin type-2" evidence="2">
    <location>
        <begin position="179"/>
        <end position="238"/>
    </location>
</feature>
<gene>
    <name evidence="3" type="ORF">METZ01_LOCUS302862</name>
</gene>
<proteinExistence type="predicted"/>
<name>A0A382MNF9_9ZZZZ</name>
<dbReference type="InterPro" id="IPR014710">
    <property type="entry name" value="RmlC-like_jellyroll"/>
</dbReference>
<dbReference type="InterPro" id="IPR013096">
    <property type="entry name" value="Cupin_2"/>
</dbReference>
<dbReference type="EMBL" id="UINC01094619">
    <property type="protein sequence ID" value="SVC50008.1"/>
    <property type="molecule type" value="Genomic_DNA"/>
</dbReference>
<evidence type="ECO:0000313" key="3">
    <source>
        <dbReference type="EMBL" id="SVC50008.1"/>
    </source>
</evidence>
<dbReference type="GO" id="GO:0046872">
    <property type="term" value="F:metal ion binding"/>
    <property type="evidence" value="ECO:0007669"/>
    <property type="project" value="UniProtKB-KW"/>
</dbReference>
<organism evidence="3">
    <name type="scientific">marine metagenome</name>
    <dbReference type="NCBI Taxonomy" id="408172"/>
    <lineage>
        <taxon>unclassified sequences</taxon>
        <taxon>metagenomes</taxon>
        <taxon>ecological metagenomes</taxon>
    </lineage>
</organism>
<protein>
    <recommendedName>
        <fullName evidence="2">Cupin type-2 domain-containing protein</fullName>
    </recommendedName>
</protein>
<dbReference type="Gene3D" id="2.60.120.10">
    <property type="entry name" value="Jelly Rolls"/>
    <property type="match status" value="2"/>
</dbReference>
<sequence>MTQTRAVSAEPQHIRISDIVAKHEEPPWSEWLFTHGRNNVGLICDAPGLENDAHMHKDFNEWWIVLQGEVIWEIGDYPQIRSKAGDVVICPKRQRHSIKTVGTEPSLRLYINAPWSNHDNRGERSSILQPAPDVTEPPNMLLSSKEALLESFGEPPWATSLLDDERNKANLIGHSQGMTNNAHWHPDFNEWWTILQGDLTFQVGEDRALIEATQGDIVFVPEGMKHFISSIGEGTSLRLAVTNSENQHIYTADDGSAPPPIS</sequence>
<dbReference type="InterPro" id="IPR051610">
    <property type="entry name" value="GPI/OXD"/>
</dbReference>
<dbReference type="CDD" id="cd02208">
    <property type="entry name" value="cupin_RmlC-like"/>
    <property type="match status" value="2"/>
</dbReference>
<reference evidence="3" key="1">
    <citation type="submission" date="2018-05" db="EMBL/GenBank/DDBJ databases">
        <authorList>
            <person name="Lanie J.A."/>
            <person name="Ng W.-L."/>
            <person name="Kazmierczak K.M."/>
            <person name="Andrzejewski T.M."/>
            <person name="Davidsen T.M."/>
            <person name="Wayne K.J."/>
            <person name="Tettelin H."/>
            <person name="Glass J.I."/>
            <person name="Rusch D."/>
            <person name="Podicherti R."/>
            <person name="Tsui H.-C.T."/>
            <person name="Winkler M.E."/>
        </authorList>
    </citation>
    <scope>NUCLEOTIDE SEQUENCE</scope>
</reference>
<dbReference type="AlphaFoldDB" id="A0A382MNF9"/>
<dbReference type="Pfam" id="PF07883">
    <property type="entry name" value="Cupin_2"/>
    <property type="match status" value="2"/>
</dbReference>
<accession>A0A382MNF9</accession>
<feature type="domain" description="Cupin type-2" evidence="2">
    <location>
        <begin position="43"/>
        <end position="105"/>
    </location>
</feature>